<dbReference type="Gene3D" id="3.30.530.20">
    <property type="match status" value="1"/>
</dbReference>
<proteinExistence type="predicted"/>
<dbReference type="AlphaFoldDB" id="A0A5N5L4T4"/>
<accession>A0A5N5L4T4</accession>
<dbReference type="InterPro" id="IPR013857">
    <property type="entry name" value="NADH-UbQ_OxRdtase-assoc_prot30"/>
</dbReference>
<evidence type="ECO:0000313" key="4">
    <source>
        <dbReference type="EMBL" id="KAB5537610.1"/>
    </source>
</evidence>
<evidence type="ECO:0000259" key="3">
    <source>
        <dbReference type="PROSITE" id="PS50848"/>
    </source>
</evidence>
<keyword evidence="2" id="KW-1133">Transmembrane helix</keyword>
<feature type="region of interest" description="Disordered" evidence="1">
    <location>
        <begin position="107"/>
        <end position="130"/>
    </location>
</feature>
<dbReference type="InterPro" id="IPR023393">
    <property type="entry name" value="START-like_dom_sf"/>
</dbReference>
<keyword evidence="2" id="KW-0812">Transmembrane</keyword>
<dbReference type="PANTHER" id="PTHR19308">
    <property type="entry name" value="PHOSPHATIDYLCHOLINE TRANSFER PROTEIN"/>
    <property type="match status" value="1"/>
</dbReference>
<sequence length="752" mass="85455">MDETFFDLMEFLKKPSIIETFVDILLCAVPIWLAVMIGLVIGWSWRPRWTGLVFLGLRGKFRFLWTAPPGFGARRLWLAFTALSALSVCRTIWSNFKGKDRKSVLAAPASSSGANSGEIRDGSVSSAGELEDREDIVTEKDLEHLLHLLEGKDGRKEWQCMMERSTSNMRYQAWRREPQKVFQLSSLGISGFGLEQIAMLDNDSESNTLAPGGDFFYQEGPTVYRSRTVFEDATPELVRDFFWDDEFRPKWDPMLAYFKILEECPHTGRMIVHWIKKFPFFCSDREYIIGRRIWEARKAYYCVTKGVPYPGLHKRDKPRRVDLYFSSWVIRAVESRRGDGQMSACEVTLLHYEDMGIPKDVAKLGVRHGMWGAVKKLHSGMRAYQNARKSEASLSRSVLMARITTKISFDEGMDSSEPVVDEEDKSQAVDIQRQDDRGIDWKWIAIGGTVTMVCFLHSGAIGKALLLGAGQRIARRERARGFSFLLEFRGEVHLLGPADQFQIREVNFGLIRNLKNQVTGEMRIETVAVRFRSLWQASLDATKKALTWNVEDLMPPTERLIFNFNSREEVKKWHLYSDSEYGGLSSASLEIMDEGNGLKGVFSGNLSLDVAEGSRWNISRGGFCGMRSKKFDGFIDLDAYDTIALKLKGDGRSYISTIYTENWVNSPGQMEDNSWQAFVFVPKDNWYIAKIPLARYLPTWRGNVIDASMEMNPSRILGMSLSVNAGGGVPGARSGPGDFKVELDWIKAFRTQ</sequence>
<dbReference type="GO" id="GO:0008289">
    <property type="term" value="F:lipid binding"/>
    <property type="evidence" value="ECO:0007669"/>
    <property type="project" value="InterPro"/>
</dbReference>
<name>A0A5N5L4T4_9ROSI</name>
<evidence type="ECO:0000256" key="2">
    <source>
        <dbReference type="SAM" id="Phobius"/>
    </source>
</evidence>
<feature type="domain" description="START" evidence="3">
    <location>
        <begin position="224"/>
        <end position="386"/>
    </location>
</feature>
<dbReference type="Proteomes" id="UP000326939">
    <property type="component" value="Chromosome 10"/>
</dbReference>
<dbReference type="CDD" id="cd08870">
    <property type="entry name" value="START_STARD2_7-like"/>
    <property type="match status" value="1"/>
</dbReference>
<dbReference type="PANTHER" id="PTHR19308:SF9">
    <property type="entry name" value="OS07G0185200 PROTEIN"/>
    <property type="match status" value="1"/>
</dbReference>
<reference evidence="5" key="1">
    <citation type="journal article" date="2019" name="Gigascience">
        <title>De novo genome assembly of the endangered Acer yangbiense, a plant species with extremely small populations endemic to Yunnan Province, China.</title>
        <authorList>
            <person name="Yang J."/>
            <person name="Wariss H.M."/>
            <person name="Tao L."/>
            <person name="Zhang R."/>
            <person name="Yun Q."/>
            <person name="Hollingsworth P."/>
            <person name="Dao Z."/>
            <person name="Luo G."/>
            <person name="Guo H."/>
            <person name="Ma Y."/>
            <person name="Sun W."/>
        </authorList>
    </citation>
    <scope>NUCLEOTIDE SEQUENCE [LARGE SCALE GENOMIC DNA]</scope>
    <source>
        <strain evidence="5">cv. br00</strain>
    </source>
</reference>
<gene>
    <name evidence="4" type="ORF">DKX38_015143</name>
</gene>
<dbReference type="Pfam" id="PF08547">
    <property type="entry name" value="CIA30"/>
    <property type="match status" value="1"/>
</dbReference>
<feature type="transmembrane region" description="Helical" evidence="2">
    <location>
        <begin position="21"/>
        <end position="45"/>
    </location>
</feature>
<dbReference type="PROSITE" id="PS50848">
    <property type="entry name" value="START"/>
    <property type="match status" value="1"/>
</dbReference>
<comment type="caution">
    <text evidence="4">The sequence shown here is derived from an EMBL/GenBank/DDBJ whole genome shotgun (WGS) entry which is preliminary data.</text>
</comment>
<feature type="compositionally biased region" description="Low complexity" evidence="1">
    <location>
        <begin position="107"/>
        <end position="117"/>
    </location>
</feature>
<dbReference type="SUPFAM" id="SSF55961">
    <property type="entry name" value="Bet v1-like"/>
    <property type="match status" value="1"/>
</dbReference>
<keyword evidence="5" id="KW-1185">Reference proteome</keyword>
<evidence type="ECO:0000256" key="1">
    <source>
        <dbReference type="SAM" id="MobiDB-lite"/>
    </source>
</evidence>
<dbReference type="InterPro" id="IPR051213">
    <property type="entry name" value="START_lipid_transfer"/>
</dbReference>
<dbReference type="GO" id="GO:0005737">
    <property type="term" value="C:cytoplasm"/>
    <property type="evidence" value="ECO:0007669"/>
    <property type="project" value="UniProtKB-ARBA"/>
</dbReference>
<keyword evidence="2" id="KW-0472">Membrane</keyword>
<dbReference type="InterPro" id="IPR008979">
    <property type="entry name" value="Galactose-bd-like_sf"/>
</dbReference>
<dbReference type="SUPFAM" id="SSF49785">
    <property type="entry name" value="Galactose-binding domain-like"/>
    <property type="match status" value="1"/>
</dbReference>
<organism evidence="4 5">
    <name type="scientific">Salix brachista</name>
    <dbReference type="NCBI Taxonomy" id="2182728"/>
    <lineage>
        <taxon>Eukaryota</taxon>
        <taxon>Viridiplantae</taxon>
        <taxon>Streptophyta</taxon>
        <taxon>Embryophyta</taxon>
        <taxon>Tracheophyta</taxon>
        <taxon>Spermatophyta</taxon>
        <taxon>Magnoliopsida</taxon>
        <taxon>eudicotyledons</taxon>
        <taxon>Gunneridae</taxon>
        <taxon>Pentapetalae</taxon>
        <taxon>rosids</taxon>
        <taxon>fabids</taxon>
        <taxon>Malpighiales</taxon>
        <taxon>Salicaceae</taxon>
        <taxon>Saliceae</taxon>
        <taxon>Salix</taxon>
    </lineage>
</organism>
<protein>
    <recommendedName>
        <fullName evidence="3">START domain-containing protein</fullName>
    </recommendedName>
</protein>
<dbReference type="InterPro" id="IPR002913">
    <property type="entry name" value="START_lipid-bd_dom"/>
</dbReference>
<evidence type="ECO:0000313" key="5">
    <source>
        <dbReference type="Proteomes" id="UP000326939"/>
    </source>
</evidence>
<dbReference type="EMBL" id="VDCV01000010">
    <property type="protein sequence ID" value="KAB5537610.1"/>
    <property type="molecule type" value="Genomic_DNA"/>
</dbReference>